<dbReference type="EMBL" id="CAFAAV010000016">
    <property type="protein sequence ID" value="CAB4804871.1"/>
    <property type="molecule type" value="Genomic_DNA"/>
</dbReference>
<dbReference type="Gene3D" id="3.30.460.40">
    <property type="match status" value="1"/>
</dbReference>
<gene>
    <name evidence="2" type="ORF">UFOPK2656_02803</name>
    <name evidence="3" type="ORF">UFOPK3099_00351</name>
    <name evidence="4" type="ORF">UFOPK3267_03231</name>
    <name evidence="5" type="ORF">UFOPK3651_02380</name>
    <name evidence="6" type="ORF">UFOPK3931_03538</name>
    <name evidence="1" type="ORF">UFOPK4189_02898</name>
</gene>
<dbReference type="EMBL" id="CAESGF010000025">
    <property type="protein sequence ID" value="CAB4365143.1"/>
    <property type="molecule type" value="Genomic_DNA"/>
</dbReference>
<dbReference type="SUPFAM" id="SSF81301">
    <property type="entry name" value="Nucleotidyltransferase"/>
    <property type="match status" value="1"/>
</dbReference>
<evidence type="ECO:0000313" key="3">
    <source>
        <dbReference type="EMBL" id="CAB4804871.1"/>
    </source>
</evidence>
<name>A0A6J6SY00_9ZZZZ</name>
<protein>
    <submittedName>
        <fullName evidence="2">Unannotated protein</fullName>
    </submittedName>
</protein>
<evidence type="ECO:0000313" key="6">
    <source>
        <dbReference type="EMBL" id="CAB5024125.1"/>
    </source>
</evidence>
<dbReference type="EMBL" id="CAFBIY010000312">
    <property type="protein sequence ID" value="CAB4853694.1"/>
    <property type="molecule type" value="Genomic_DNA"/>
</dbReference>
<accession>A0A6J6SY00</accession>
<dbReference type="EMBL" id="CAEZYF010000023">
    <property type="protein sequence ID" value="CAB4739684.1"/>
    <property type="molecule type" value="Genomic_DNA"/>
</dbReference>
<evidence type="ECO:0000313" key="2">
    <source>
        <dbReference type="EMBL" id="CAB4739684.1"/>
    </source>
</evidence>
<dbReference type="AlphaFoldDB" id="A0A6J6SY00"/>
<evidence type="ECO:0000313" key="1">
    <source>
        <dbReference type="EMBL" id="CAB4365143.1"/>
    </source>
</evidence>
<dbReference type="InterPro" id="IPR043519">
    <property type="entry name" value="NT_sf"/>
</dbReference>
<reference evidence="2" key="1">
    <citation type="submission" date="2020-05" db="EMBL/GenBank/DDBJ databases">
        <authorList>
            <person name="Chiriac C."/>
            <person name="Salcher M."/>
            <person name="Ghai R."/>
            <person name="Kavagutti S V."/>
        </authorList>
    </citation>
    <scope>NUCLEOTIDE SEQUENCE</scope>
</reference>
<evidence type="ECO:0000313" key="5">
    <source>
        <dbReference type="EMBL" id="CAB4943837.1"/>
    </source>
</evidence>
<proteinExistence type="predicted"/>
<dbReference type="EMBL" id="CAFBOL010000207">
    <property type="protein sequence ID" value="CAB5024125.1"/>
    <property type="molecule type" value="Genomic_DNA"/>
</dbReference>
<organism evidence="2">
    <name type="scientific">freshwater metagenome</name>
    <dbReference type="NCBI Taxonomy" id="449393"/>
    <lineage>
        <taxon>unclassified sequences</taxon>
        <taxon>metagenomes</taxon>
        <taxon>ecological metagenomes</taxon>
    </lineage>
</organism>
<dbReference type="EMBL" id="CAFBMT010000015">
    <property type="protein sequence ID" value="CAB4943837.1"/>
    <property type="molecule type" value="Genomic_DNA"/>
</dbReference>
<sequence>MSAPTIGLIDRIVAVCESLDRASLPWALGGALALAYATNEPRGTGDIDVNVFVDSGDARTVFAALPAGVVFTDSDVADAGAHDQVRLWWDTMPIDVFFAADPFHHDVAARCRVVPFEGRRIQVLSAEDLAVFAALFDRSQDWADIEAMVESNAIDLQLAADRLADLLGGDPRVERLRTLTIR</sequence>
<evidence type="ECO:0000313" key="4">
    <source>
        <dbReference type="EMBL" id="CAB4853694.1"/>
    </source>
</evidence>